<dbReference type="EMBL" id="JAMTCG010000011">
    <property type="protein sequence ID" value="MCP2163083.1"/>
    <property type="molecule type" value="Genomic_DNA"/>
</dbReference>
<evidence type="ECO:0000313" key="3">
    <source>
        <dbReference type="Proteomes" id="UP001205740"/>
    </source>
</evidence>
<dbReference type="Proteomes" id="UP001205740">
    <property type="component" value="Unassembled WGS sequence"/>
</dbReference>
<dbReference type="Pfam" id="PF13614">
    <property type="entry name" value="AAA_31"/>
    <property type="match status" value="1"/>
</dbReference>
<keyword evidence="3" id="KW-1185">Reference proteome</keyword>
<comment type="caution">
    <text evidence="2">The sequence shown here is derived from an EMBL/GenBank/DDBJ whole genome shotgun (WGS) entry which is preliminary data.</text>
</comment>
<dbReference type="SUPFAM" id="SSF52540">
    <property type="entry name" value="P-loop containing nucleoside triphosphate hydrolases"/>
    <property type="match status" value="1"/>
</dbReference>
<protein>
    <submittedName>
        <fullName evidence="2">Chromosome partitioning protein</fullName>
    </submittedName>
</protein>
<dbReference type="RefSeq" id="WP_253656653.1">
    <property type="nucleotide sequence ID" value="NZ_BAAAOE010000002.1"/>
</dbReference>
<proteinExistence type="predicted"/>
<evidence type="ECO:0000313" key="2">
    <source>
        <dbReference type="EMBL" id="MCP2163083.1"/>
    </source>
</evidence>
<dbReference type="CDD" id="cd02042">
    <property type="entry name" value="ParAB_family"/>
    <property type="match status" value="1"/>
</dbReference>
<dbReference type="InterPro" id="IPR027417">
    <property type="entry name" value="P-loop_NTPase"/>
</dbReference>
<dbReference type="PANTHER" id="PTHR13696">
    <property type="entry name" value="P-LOOP CONTAINING NUCLEOSIDE TRIPHOSPHATE HYDROLASE"/>
    <property type="match status" value="1"/>
</dbReference>
<dbReference type="PANTHER" id="PTHR13696:SF99">
    <property type="entry name" value="COBYRINIC ACID AC-DIAMIDE SYNTHASE"/>
    <property type="match status" value="1"/>
</dbReference>
<sequence length="252" mass="26665">MTTLAFCNQKGGSTKTATTVGLTSALSEAGKRVLVVDLDPQANSTTGMGLDPDAVEYGANDVLAETVTLDAAVTPASADWPGVSLLAGHRLLANRESDAAMDIHYRLRNALAEAQGEWEHILVDTSPFVGRLMANGLAAAQRVVIPTDATADGARGVESIIESVSMARRSFNEGLEIAAIVIGRRERAGEQDFRENELRGRYEALVAKTVIPKRAAVADAHGLAVPIHQLKGKGPLAISSAYRDLALELELL</sequence>
<dbReference type="InterPro" id="IPR050678">
    <property type="entry name" value="DNA_Partitioning_ATPase"/>
</dbReference>
<dbReference type="Gene3D" id="3.40.50.300">
    <property type="entry name" value="P-loop containing nucleotide triphosphate hydrolases"/>
    <property type="match status" value="1"/>
</dbReference>
<organism evidence="2 3">
    <name type="scientific">Williamsia serinedens</name>
    <dbReference type="NCBI Taxonomy" id="391736"/>
    <lineage>
        <taxon>Bacteria</taxon>
        <taxon>Bacillati</taxon>
        <taxon>Actinomycetota</taxon>
        <taxon>Actinomycetes</taxon>
        <taxon>Mycobacteriales</taxon>
        <taxon>Nocardiaceae</taxon>
        <taxon>Williamsia</taxon>
    </lineage>
</organism>
<gene>
    <name evidence="2" type="ORF">LX12_004296</name>
</gene>
<accession>A0ABT1H8Y8</accession>
<feature type="domain" description="AAA" evidence="1">
    <location>
        <begin position="1"/>
        <end position="177"/>
    </location>
</feature>
<dbReference type="InterPro" id="IPR025669">
    <property type="entry name" value="AAA_dom"/>
</dbReference>
<evidence type="ECO:0000259" key="1">
    <source>
        <dbReference type="Pfam" id="PF13614"/>
    </source>
</evidence>
<name>A0ABT1H8Y8_9NOCA</name>
<reference evidence="2 3" key="1">
    <citation type="submission" date="2022-06" db="EMBL/GenBank/DDBJ databases">
        <title>Genomic Encyclopedia of Archaeal and Bacterial Type Strains, Phase II (KMG-II): from individual species to whole genera.</title>
        <authorList>
            <person name="Goeker M."/>
        </authorList>
    </citation>
    <scope>NUCLEOTIDE SEQUENCE [LARGE SCALE GENOMIC DNA]</scope>
    <source>
        <strain evidence="2 3">DSM 45037</strain>
    </source>
</reference>